<keyword evidence="2" id="KW-1185">Reference proteome</keyword>
<evidence type="ECO:0000313" key="2">
    <source>
        <dbReference type="Proteomes" id="UP000325161"/>
    </source>
</evidence>
<sequence>MPQYLPPLPPFNDVTAQSKIRQEEDALNTSQLPRAKPAYAVGTHWHITTSRWSRQRLYRLMMELEHADGAKIAVRYAYEWRDGEGGWVRSVGTEHWTFNEFGVMTHRHVRNHDTHITQDQRKFRWPLGARPANHPRLAELGL</sequence>
<dbReference type="InterPro" id="IPR009783">
    <property type="entry name" value="DUF1348"/>
</dbReference>
<dbReference type="Gene3D" id="3.10.450.50">
    <property type="match status" value="1"/>
</dbReference>
<dbReference type="InterPro" id="IPR032710">
    <property type="entry name" value="NTF2-like_dom_sf"/>
</dbReference>
<gene>
    <name evidence="1" type="ORF">FXN63_11875</name>
</gene>
<dbReference type="AlphaFoldDB" id="A0A5C0AVJ0"/>
<dbReference type="SUPFAM" id="SSF54427">
    <property type="entry name" value="NTF2-like"/>
    <property type="match status" value="1"/>
</dbReference>
<dbReference type="OrthoDB" id="9787970at2"/>
<proteinExistence type="predicted"/>
<dbReference type="EMBL" id="CP043046">
    <property type="protein sequence ID" value="QEI06452.1"/>
    <property type="molecule type" value="Genomic_DNA"/>
</dbReference>
<dbReference type="Proteomes" id="UP000325161">
    <property type="component" value="Chromosome"/>
</dbReference>
<organism evidence="1 2">
    <name type="scientific">Pigmentiphaga aceris</name>
    <dbReference type="NCBI Taxonomy" id="1940612"/>
    <lineage>
        <taxon>Bacteria</taxon>
        <taxon>Pseudomonadati</taxon>
        <taxon>Pseudomonadota</taxon>
        <taxon>Betaproteobacteria</taxon>
        <taxon>Burkholderiales</taxon>
        <taxon>Alcaligenaceae</taxon>
        <taxon>Pigmentiphaga</taxon>
    </lineage>
</organism>
<protein>
    <submittedName>
        <fullName evidence="1">DUF1348 family protein</fullName>
    </submittedName>
</protein>
<evidence type="ECO:0000313" key="1">
    <source>
        <dbReference type="EMBL" id="QEI06452.1"/>
    </source>
</evidence>
<dbReference type="KEGG" id="pacr:FXN63_11875"/>
<dbReference type="PANTHER" id="PTHR31757:SF0">
    <property type="entry name" value="SLL0781 PROTEIN"/>
    <property type="match status" value="1"/>
</dbReference>
<dbReference type="Pfam" id="PF07080">
    <property type="entry name" value="DUF1348"/>
    <property type="match status" value="1"/>
</dbReference>
<dbReference type="PANTHER" id="PTHR31757">
    <property type="entry name" value="SLL0781 PROTEIN"/>
    <property type="match status" value="1"/>
</dbReference>
<dbReference type="RefSeq" id="WP_148815075.1">
    <property type="nucleotide sequence ID" value="NZ_CP043046.1"/>
</dbReference>
<name>A0A5C0AVJ0_9BURK</name>
<accession>A0A5C0AVJ0</accession>
<reference evidence="1 2" key="1">
    <citation type="submission" date="2019-08" db="EMBL/GenBank/DDBJ databases">
        <title>Amphibian skin-associated Pigmentiphaga: genome sequence and occurrence across geography and hosts.</title>
        <authorList>
            <person name="Bletz M.C."/>
            <person name="Bunk B."/>
            <person name="Sproeer C."/>
            <person name="Biwer P."/>
            <person name="Reiter S."/>
            <person name="Rabemananjara F.C.E."/>
            <person name="Schulz S."/>
            <person name="Overmann J."/>
            <person name="Vences M."/>
        </authorList>
    </citation>
    <scope>NUCLEOTIDE SEQUENCE [LARGE SCALE GENOMIC DNA]</scope>
    <source>
        <strain evidence="1 2">Mada1488</strain>
    </source>
</reference>